<dbReference type="InterPro" id="IPR036388">
    <property type="entry name" value="WH-like_DNA-bd_sf"/>
</dbReference>
<evidence type="ECO:0000256" key="3">
    <source>
        <dbReference type="ARBA" id="ARBA00023125"/>
    </source>
</evidence>
<dbReference type="PRINTS" id="PR00039">
    <property type="entry name" value="HTHLYSR"/>
</dbReference>
<accession>A0A5C9A2M6</accession>
<dbReference type="Pfam" id="PF03466">
    <property type="entry name" value="LysR_substrate"/>
    <property type="match status" value="1"/>
</dbReference>
<dbReference type="GO" id="GO:0003677">
    <property type="term" value="F:DNA binding"/>
    <property type="evidence" value="ECO:0007669"/>
    <property type="project" value="UniProtKB-KW"/>
</dbReference>
<keyword evidence="2" id="KW-0805">Transcription regulation</keyword>
<dbReference type="Gene3D" id="1.10.10.10">
    <property type="entry name" value="Winged helix-like DNA-binding domain superfamily/Winged helix DNA-binding domain"/>
    <property type="match status" value="1"/>
</dbReference>
<evidence type="ECO:0000313" key="6">
    <source>
        <dbReference type="EMBL" id="TXS94020.1"/>
    </source>
</evidence>
<keyword evidence="4" id="KW-0804">Transcription</keyword>
<dbReference type="GO" id="GO:0032993">
    <property type="term" value="C:protein-DNA complex"/>
    <property type="evidence" value="ECO:0007669"/>
    <property type="project" value="TreeGrafter"/>
</dbReference>
<keyword evidence="3" id="KW-0238">DNA-binding</keyword>
<dbReference type="AlphaFoldDB" id="A0A5C9A2M6"/>
<organism evidence="6 7">
    <name type="scientific">Parahaliea maris</name>
    <dbReference type="NCBI Taxonomy" id="2716870"/>
    <lineage>
        <taxon>Bacteria</taxon>
        <taxon>Pseudomonadati</taxon>
        <taxon>Pseudomonadota</taxon>
        <taxon>Gammaproteobacteria</taxon>
        <taxon>Cellvibrionales</taxon>
        <taxon>Halieaceae</taxon>
        <taxon>Parahaliea</taxon>
    </lineage>
</organism>
<evidence type="ECO:0000256" key="4">
    <source>
        <dbReference type="ARBA" id="ARBA00023163"/>
    </source>
</evidence>
<evidence type="ECO:0000256" key="1">
    <source>
        <dbReference type="ARBA" id="ARBA00009437"/>
    </source>
</evidence>
<dbReference type="Gene3D" id="3.40.190.10">
    <property type="entry name" value="Periplasmic binding protein-like II"/>
    <property type="match status" value="2"/>
</dbReference>
<proteinExistence type="inferred from homology"/>
<dbReference type="Pfam" id="PF00126">
    <property type="entry name" value="HTH_1"/>
    <property type="match status" value="1"/>
</dbReference>
<sequence>MELRHLRYFAAVAETLHFGRAARKLNISQPPLTQQIQNLEDELGVQLFDRSHRKVALTPAGELFYQRVEAILHQVEKAVGDVRQAAHNEAQTLVIGYMGSAILREIIPLVREFHSAHPLVKLEFAIMRSDEQYEALLDGRIDVGFVDLTVQPLSDRFRTQKVAFELVVHESLVLAVNPAHTLARRERVEIGELRDEKFVTLQRHLFPSNYDKVVSQCRQAGFRPDIVAMSEQTDVLLAYVAAGVGVALVPACTEASWSTDVSFVPIEPLAAVDVHLILNADNTSTVVSQFRDVSAAYARRRNLA</sequence>
<protein>
    <submittedName>
        <fullName evidence="6">LysR family transcriptional regulator</fullName>
    </submittedName>
</protein>
<dbReference type="EMBL" id="VRZA01000003">
    <property type="protein sequence ID" value="TXS94020.1"/>
    <property type="molecule type" value="Genomic_DNA"/>
</dbReference>
<gene>
    <name evidence="6" type="ORF">FV139_10415</name>
</gene>
<evidence type="ECO:0000313" key="7">
    <source>
        <dbReference type="Proteomes" id="UP000321039"/>
    </source>
</evidence>
<comment type="caution">
    <text evidence="6">The sequence shown here is derived from an EMBL/GenBank/DDBJ whole genome shotgun (WGS) entry which is preliminary data.</text>
</comment>
<evidence type="ECO:0000259" key="5">
    <source>
        <dbReference type="PROSITE" id="PS50931"/>
    </source>
</evidence>
<dbReference type="SUPFAM" id="SSF46785">
    <property type="entry name" value="Winged helix' DNA-binding domain"/>
    <property type="match status" value="1"/>
</dbReference>
<feature type="domain" description="HTH lysR-type" evidence="5">
    <location>
        <begin position="1"/>
        <end position="58"/>
    </location>
</feature>
<dbReference type="InterPro" id="IPR005119">
    <property type="entry name" value="LysR_subst-bd"/>
</dbReference>
<dbReference type="InterPro" id="IPR000847">
    <property type="entry name" value="LysR_HTH_N"/>
</dbReference>
<dbReference type="SUPFAM" id="SSF53850">
    <property type="entry name" value="Periplasmic binding protein-like II"/>
    <property type="match status" value="1"/>
</dbReference>
<dbReference type="FunFam" id="1.10.10.10:FF:000001">
    <property type="entry name" value="LysR family transcriptional regulator"/>
    <property type="match status" value="1"/>
</dbReference>
<dbReference type="GO" id="GO:0003700">
    <property type="term" value="F:DNA-binding transcription factor activity"/>
    <property type="evidence" value="ECO:0007669"/>
    <property type="project" value="InterPro"/>
</dbReference>
<dbReference type="PANTHER" id="PTHR30346:SF0">
    <property type="entry name" value="HCA OPERON TRANSCRIPTIONAL ACTIVATOR HCAR"/>
    <property type="match status" value="1"/>
</dbReference>
<evidence type="ECO:0000256" key="2">
    <source>
        <dbReference type="ARBA" id="ARBA00023015"/>
    </source>
</evidence>
<dbReference type="CDD" id="cd08414">
    <property type="entry name" value="PBP2_LTTR_aromatics_like"/>
    <property type="match status" value="1"/>
</dbReference>
<dbReference type="Proteomes" id="UP000321039">
    <property type="component" value="Unassembled WGS sequence"/>
</dbReference>
<dbReference type="PANTHER" id="PTHR30346">
    <property type="entry name" value="TRANSCRIPTIONAL DUAL REGULATOR HCAR-RELATED"/>
    <property type="match status" value="1"/>
</dbReference>
<reference evidence="6 7" key="1">
    <citation type="submission" date="2019-08" db="EMBL/GenBank/DDBJ databases">
        <title>Parahaliea maris sp. nov., isolated from the surface seawater.</title>
        <authorList>
            <person name="Liu Y."/>
        </authorList>
    </citation>
    <scope>NUCLEOTIDE SEQUENCE [LARGE SCALE GENOMIC DNA]</scope>
    <source>
        <strain evidence="6 7">HSLHS9</strain>
    </source>
</reference>
<dbReference type="PROSITE" id="PS50931">
    <property type="entry name" value="HTH_LYSR"/>
    <property type="match status" value="1"/>
</dbReference>
<dbReference type="InterPro" id="IPR036390">
    <property type="entry name" value="WH_DNA-bd_sf"/>
</dbReference>
<dbReference type="RefSeq" id="WP_148068362.1">
    <property type="nucleotide sequence ID" value="NZ_VRZA01000003.1"/>
</dbReference>
<keyword evidence="7" id="KW-1185">Reference proteome</keyword>
<name>A0A5C9A2M6_9GAMM</name>
<comment type="similarity">
    <text evidence="1">Belongs to the LysR transcriptional regulatory family.</text>
</comment>